<name>A0AA39H874_9BILA</name>
<dbReference type="PANTHER" id="PTHR22941">
    <property type="entry name" value="SERPENTINE RECEPTOR"/>
    <property type="match status" value="1"/>
</dbReference>
<feature type="transmembrane region" description="Helical" evidence="1">
    <location>
        <begin position="46"/>
        <end position="67"/>
    </location>
</feature>
<dbReference type="AlphaFoldDB" id="A0AA39H874"/>
<feature type="transmembrane region" description="Helical" evidence="1">
    <location>
        <begin position="132"/>
        <end position="154"/>
    </location>
</feature>
<feature type="transmembrane region" description="Helical" evidence="1">
    <location>
        <begin position="233"/>
        <end position="261"/>
    </location>
</feature>
<accession>A0AA39H874</accession>
<keyword evidence="1" id="KW-0472">Membrane</keyword>
<organism evidence="2 3">
    <name type="scientific">Steinernema hermaphroditum</name>
    <dbReference type="NCBI Taxonomy" id="289476"/>
    <lineage>
        <taxon>Eukaryota</taxon>
        <taxon>Metazoa</taxon>
        <taxon>Ecdysozoa</taxon>
        <taxon>Nematoda</taxon>
        <taxon>Chromadorea</taxon>
        <taxon>Rhabditida</taxon>
        <taxon>Tylenchina</taxon>
        <taxon>Panagrolaimomorpha</taxon>
        <taxon>Strongyloidoidea</taxon>
        <taxon>Steinernematidae</taxon>
        <taxon>Steinernema</taxon>
    </lineage>
</organism>
<evidence type="ECO:0000313" key="2">
    <source>
        <dbReference type="EMBL" id="KAK0401031.1"/>
    </source>
</evidence>
<sequence length="325" mass="37510">MSAPDVFDQLFNRILDISAIVHIPLKLFSMYIVLNYSPKYMDSLPICILNVMFWNFVANLMGSLLHINPQFPEQCYRADGPIGAVTKNEQIYHAFHAGLFICILNCALGLSFAFPYRYLLFAHPKLMSRFKLRWGVGICVAIYAIFSALFSYMYTYYMVTYDEYFDGHGPSPHDAVFCNWSHGWRKNMYLIGFFTVISVSYAVVNLFAFLLWRHLNDLTNMFSTQTIEVHHKFLRYLLINTAVPLIFGGIPLLICLFFSLFPHISYSREVTMIGIVILYNHGAIYSTVSIATFKPYHNAAKSIMRRYLRLGRAKVRTVAKKVPTQ</sequence>
<comment type="caution">
    <text evidence="2">The sequence shown here is derived from an EMBL/GenBank/DDBJ whole genome shotgun (WGS) entry which is preliminary data.</text>
</comment>
<feature type="transmembrane region" description="Helical" evidence="1">
    <location>
        <begin position="189"/>
        <end position="212"/>
    </location>
</feature>
<gene>
    <name evidence="2" type="ORF">QR680_015561</name>
</gene>
<keyword evidence="1" id="KW-0812">Transmembrane</keyword>
<protein>
    <submittedName>
        <fullName evidence="2">Uncharacterized protein</fullName>
    </submittedName>
</protein>
<feature type="transmembrane region" description="Helical" evidence="1">
    <location>
        <begin position="97"/>
        <end position="120"/>
    </location>
</feature>
<feature type="transmembrane region" description="Helical" evidence="1">
    <location>
        <begin position="273"/>
        <end position="296"/>
    </location>
</feature>
<proteinExistence type="predicted"/>
<keyword evidence="3" id="KW-1185">Reference proteome</keyword>
<dbReference type="Pfam" id="PF10318">
    <property type="entry name" value="7TM_GPCR_Srh"/>
    <property type="match status" value="1"/>
</dbReference>
<keyword evidence="1" id="KW-1133">Transmembrane helix</keyword>
<feature type="transmembrane region" description="Helical" evidence="1">
    <location>
        <begin position="14"/>
        <end position="34"/>
    </location>
</feature>
<dbReference type="InterPro" id="IPR053220">
    <property type="entry name" value="Nematode_rcpt-like_serp_H"/>
</dbReference>
<evidence type="ECO:0000256" key="1">
    <source>
        <dbReference type="SAM" id="Phobius"/>
    </source>
</evidence>
<dbReference type="EMBL" id="JAUCMV010000004">
    <property type="protein sequence ID" value="KAK0401031.1"/>
    <property type="molecule type" value="Genomic_DNA"/>
</dbReference>
<dbReference type="Proteomes" id="UP001175271">
    <property type="component" value="Unassembled WGS sequence"/>
</dbReference>
<evidence type="ECO:0000313" key="3">
    <source>
        <dbReference type="Proteomes" id="UP001175271"/>
    </source>
</evidence>
<dbReference type="InterPro" id="IPR019422">
    <property type="entry name" value="7TM_GPCR_serpentine_rcpt_Srh"/>
</dbReference>
<reference evidence="2" key="1">
    <citation type="submission" date="2023-06" db="EMBL/GenBank/DDBJ databases">
        <title>Genomic analysis of the entomopathogenic nematode Steinernema hermaphroditum.</title>
        <authorList>
            <person name="Schwarz E.M."/>
            <person name="Heppert J.K."/>
            <person name="Baniya A."/>
            <person name="Schwartz H.T."/>
            <person name="Tan C.-H."/>
            <person name="Antoshechkin I."/>
            <person name="Sternberg P.W."/>
            <person name="Goodrich-Blair H."/>
            <person name="Dillman A.R."/>
        </authorList>
    </citation>
    <scope>NUCLEOTIDE SEQUENCE</scope>
    <source>
        <strain evidence="2">PS9179</strain>
        <tissue evidence="2">Whole animal</tissue>
    </source>
</reference>